<evidence type="ECO:0000313" key="8">
    <source>
        <dbReference type="Proteomes" id="UP000196365"/>
    </source>
</evidence>
<dbReference type="RefSeq" id="WP_341456077.1">
    <property type="nucleotide sequence ID" value="NZ_FUWV01000003.1"/>
</dbReference>
<sequence>MWKQKIIFPKVALQKIFETGGAPLCSIERGQSNNKEAENIMGNSFIMLIYVAILFIVLGLFFKKSMLYLFAASHNTFPYANEYIPIYLLETVFVMISSGMNPFINAQGFGRIGMLTVVLGAIVNMILDPIFIFVFYLRKNYDYYRLYS</sequence>
<keyword evidence="4 6" id="KW-1133">Transmembrane helix</keyword>
<evidence type="ECO:0000256" key="6">
    <source>
        <dbReference type="SAM" id="Phobius"/>
    </source>
</evidence>
<evidence type="ECO:0000256" key="1">
    <source>
        <dbReference type="ARBA" id="ARBA00004651"/>
    </source>
</evidence>
<dbReference type="PANTHER" id="PTHR43823:SF3">
    <property type="entry name" value="MULTIDRUG EXPORT PROTEIN MEPA"/>
    <property type="match status" value="1"/>
</dbReference>
<keyword evidence="8" id="KW-1185">Reference proteome</keyword>
<dbReference type="EMBL" id="FUWV01000003">
    <property type="protein sequence ID" value="SJZ47618.1"/>
    <property type="molecule type" value="Genomic_DNA"/>
</dbReference>
<dbReference type="Pfam" id="PF01554">
    <property type="entry name" value="MatE"/>
    <property type="match status" value="1"/>
</dbReference>
<dbReference type="GO" id="GO:0005886">
    <property type="term" value="C:plasma membrane"/>
    <property type="evidence" value="ECO:0007669"/>
    <property type="project" value="UniProtKB-SubCell"/>
</dbReference>
<evidence type="ECO:0000256" key="3">
    <source>
        <dbReference type="ARBA" id="ARBA00022692"/>
    </source>
</evidence>
<evidence type="ECO:0000313" key="7">
    <source>
        <dbReference type="EMBL" id="SJZ47618.1"/>
    </source>
</evidence>
<dbReference type="GO" id="GO:0042910">
    <property type="term" value="F:xenobiotic transmembrane transporter activity"/>
    <property type="evidence" value="ECO:0007669"/>
    <property type="project" value="InterPro"/>
</dbReference>
<dbReference type="GO" id="GO:0015297">
    <property type="term" value="F:antiporter activity"/>
    <property type="evidence" value="ECO:0007669"/>
    <property type="project" value="InterPro"/>
</dbReference>
<dbReference type="AlphaFoldDB" id="A0A1T4KZ39"/>
<evidence type="ECO:0000256" key="2">
    <source>
        <dbReference type="ARBA" id="ARBA00022475"/>
    </source>
</evidence>
<dbReference type="PANTHER" id="PTHR43823">
    <property type="entry name" value="SPORULATION PROTEIN YKVU"/>
    <property type="match status" value="1"/>
</dbReference>
<accession>A0A1T4KZ39</accession>
<name>A0A1T4KZ39_9FIRM</name>
<evidence type="ECO:0000256" key="5">
    <source>
        <dbReference type="ARBA" id="ARBA00023136"/>
    </source>
</evidence>
<dbReference type="Proteomes" id="UP000196365">
    <property type="component" value="Unassembled WGS sequence"/>
</dbReference>
<keyword evidence="3 6" id="KW-0812">Transmembrane</keyword>
<reference evidence="7 8" key="1">
    <citation type="submission" date="2017-02" db="EMBL/GenBank/DDBJ databases">
        <authorList>
            <person name="Peterson S.W."/>
        </authorList>
    </citation>
    <scope>NUCLEOTIDE SEQUENCE [LARGE SCALE GENOMIC DNA]</scope>
    <source>
        <strain evidence="7 8">DSM 15102</strain>
    </source>
</reference>
<proteinExistence type="predicted"/>
<dbReference type="InterPro" id="IPR002528">
    <property type="entry name" value="MATE_fam"/>
</dbReference>
<comment type="subcellular location">
    <subcellularLocation>
        <location evidence="1">Cell membrane</location>
        <topology evidence="1">Multi-pass membrane protein</topology>
    </subcellularLocation>
</comment>
<feature type="transmembrane region" description="Helical" evidence="6">
    <location>
        <begin position="112"/>
        <end position="137"/>
    </location>
</feature>
<feature type="transmembrane region" description="Helical" evidence="6">
    <location>
        <begin position="40"/>
        <end position="62"/>
    </location>
</feature>
<keyword evidence="5 6" id="KW-0472">Membrane</keyword>
<gene>
    <name evidence="7" type="ORF">SAMN02745973_00736</name>
</gene>
<organism evidence="7 8">
    <name type="scientific">Garciella nitratireducens DSM 15102</name>
    <dbReference type="NCBI Taxonomy" id="1121911"/>
    <lineage>
        <taxon>Bacteria</taxon>
        <taxon>Bacillati</taxon>
        <taxon>Bacillota</taxon>
        <taxon>Clostridia</taxon>
        <taxon>Eubacteriales</taxon>
        <taxon>Eubacteriaceae</taxon>
        <taxon>Garciella</taxon>
    </lineage>
</organism>
<keyword evidence="2" id="KW-1003">Cell membrane</keyword>
<evidence type="ECO:0000256" key="4">
    <source>
        <dbReference type="ARBA" id="ARBA00022989"/>
    </source>
</evidence>
<protein>
    <submittedName>
        <fullName evidence="7">MatE protein</fullName>
    </submittedName>
</protein>
<feature type="transmembrane region" description="Helical" evidence="6">
    <location>
        <begin position="83"/>
        <end position="100"/>
    </location>
</feature>
<dbReference type="InterPro" id="IPR051327">
    <property type="entry name" value="MATE_MepA_subfamily"/>
</dbReference>